<dbReference type="InterPro" id="IPR039323">
    <property type="entry name" value="ANKRD_45/46/60"/>
</dbReference>
<dbReference type="PANTHER" id="PTHR22677:SF4">
    <property type="entry name" value="USHER SYNDROME TYPE-1G PROTEIN-LIKE PROTEIN"/>
    <property type="match status" value="1"/>
</dbReference>
<organism evidence="2 3">
    <name type="scientific">Acrobeloides nanus</name>
    <dbReference type="NCBI Taxonomy" id="290746"/>
    <lineage>
        <taxon>Eukaryota</taxon>
        <taxon>Metazoa</taxon>
        <taxon>Ecdysozoa</taxon>
        <taxon>Nematoda</taxon>
        <taxon>Chromadorea</taxon>
        <taxon>Rhabditida</taxon>
        <taxon>Tylenchina</taxon>
        <taxon>Cephalobomorpha</taxon>
        <taxon>Cephaloboidea</taxon>
        <taxon>Cephalobidae</taxon>
        <taxon>Acrobeloides</taxon>
    </lineage>
</organism>
<keyword evidence="1" id="KW-0040">ANK repeat</keyword>
<dbReference type="WBParaSite" id="ACRNAN_scaffold15659.g6380.t1">
    <property type="protein sequence ID" value="ACRNAN_scaffold15659.g6380.t1"/>
    <property type="gene ID" value="ACRNAN_scaffold15659.g6380"/>
</dbReference>
<evidence type="ECO:0000313" key="2">
    <source>
        <dbReference type="Proteomes" id="UP000887540"/>
    </source>
</evidence>
<feature type="repeat" description="ANK" evidence="1">
    <location>
        <begin position="88"/>
        <end position="120"/>
    </location>
</feature>
<dbReference type="Gene3D" id="1.25.40.20">
    <property type="entry name" value="Ankyrin repeat-containing domain"/>
    <property type="match status" value="3"/>
</dbReference>
<dbReference type="PRINTS" id="PR01415">
    <property type="entry name" value="ANKYRIN"/>
</dbReference>
<protein>
    <submittedName>
        <fullName evidence="3">Myotrophin</fullName>
    </submittedName>
</protein>
<dbReference type="Pfam" id="PF13637">
    <property type="entry name" value="Ank_4"/>
    <property type="match status" value="1"/>
</dbReference>
<dbReference type="Proteomes" id="UP000887540">
    <property type="component" value="Unplaced"/>
</dbReference>
<feature type="repeat" description="ANK" evidence="1">
    <location>
        <begin position="54"/>
        <end position="78"/>
    </location>
</feature>
<proteinExistence type="predicted"/>
<dbReference type="SUPFAM" id="SSF48403">
    <property type="entry name" value="Ankyrin repeat"/>
    <property type="match status" value="1"/>
</dbReference>
<dbReference type="InterPro" id="IPR002110">
    <property type="entry name" value="Ankyrin_rpt"/>
</dbReference>
<dbReference type="AlphaFoldDB" id="A0A914CWQ8"/>
<dbReference type="InterPro" id="IPR036770">
    <property type="entry name" value="Ankyrin_rpt-contain_sf"/>
</dbReference>
<dbReference type="PROSITE" id="PS50297">
    <property type="entry name" value="ANK_REP_REGION"/>
    <property type="match status" value="2"/>
</dbReference>
<dbReference type="PANTHER" id="PTHR22677">
    <property type="entry name" value="ANKYRIN REPEAT DOMAIN-CONTAINING PROTEIN 60"/>
    <property type="match status" value="1"/>
</dbReference>
<dbReference type="Pfam" id="PF12796">
    <property type="entry name" value="Ank_2"/>
    <property type="match status" value="1"/>
</dbReference>
<dbReference type="SMART" id="SM00248">
    <property type="entry name" value="ANK"/>
    <property type="match status" value="2"/>
</dbReference>
<reference evidence="3" key="1">
    <citation type="submission" date="2022-11" db="UniProtKB">
        <authorList>
            <consortium name="WormBaseParasite"/>
        </authorList>
    </citation>
    <scope>IDENTIFICATION</scope>
</reference>
<sequence length="144" mass="16418">MTAAQANLDLVQWLVEHGKANVEATNNYGMKVLHYTDREDEWVEWDYDEFTDKYGMTVLHMVAARGNLDVVQWLVEHGKANVEATDNNGRTVLHIAAAQGNLDVVQWLVEHGADVIATDIDDKTPLNLAEERKKKQITEYLKKR</sequence>
<dbReference type="PROSITE" id="PS50088">
    <property type="entry name" value="ANK_REPEAT"/>
    <property type="match status" value="2"/>
</dbReference>
<evidence type="ECO:0000256" key="1">
    <source>
        <dbReference type="PROSITE-ProRule" id="PRU00023"/>
    </source>
</evidence>
<name>A0A914CWQ8_9BILA</name>
<accession>A0A914CWQ8</accession>
<keyword evidence="2" id="KW-1185">Reference proteome</keyword>
<evidence type="ECO:0000313" key="3">
    <source>
        <dbReference type="WBParaSite" id="ACRNAN_scaffold15659.g6380.t1"/>
    </source>
</evidence>